<dbReference type="OrthoDB" id="5386682at2759"/>
<gene>
    <name evidence="2" type="ORF">BU23DRAFT_452912</name>
</gene>
<dbReference type="PANTHER" id="PTHR24148:SF64">
    <property type="entry name" value="HETEROKARYON INCOMPATIBILITY DOMAIN-CONTAINING PROTEIN"/>
    <property type="match status" value="1"/>
</dbReference>
<feature type="domain" description="Heterokaryon incompatibility" evidence="1">
    <location>
        <begin position="2"/>
        <end position="62"/>
    </location>
</feature>
<sequence>LRVSKSLLIALPYLHQISQTRWLWIDQLCINQDDEVERSQQVSIMHGIYGNGKRTLIWLGEHAR</sequence>
<evidence type="ECO:0000313" key="3">
    <source>
        <dbReference type="Proteomes" id="UP000800036"/>
    </source>
</evidence>
<evidence type="ECO:0000259" key="1">
    <source>
        <dbReference type="Pfam" id="PF06985"/>
    </source>
</evidence>
<proteinExistence type="predicted"/>
<protein>
    <submittedName>
        <fullName evidence="2">HET-domain-containing protein</fullName>
    </submittedName>
</protein>
<name>A0A6A5VL65_9PLEO</name>
<accession>A0A6A5VL65</accession>
<evidence type="ECO:0000313" key="2">
    <source>
        <dbReference type="EMBL" id="KAF1977645.1"/>
    </source>
</evidence>
<reference evidence="2" key="1">
    <citation type="journal article" date="2020" name="Stud. Mycol.">
        <title>101 Dothideomycetes genomes: a test case for predicting lifestyles and emergence of pathogens.</title>
        <authorList>
            <person name="Haridas S."/>
            <person name="Albert R."/>
            <person name="Binder M."/>
            <person name="Bloem J."/>
            <person name="Labutti K."/>
            <person name="Salamov A."/>
            <person name="Andreopoulos B."/>
            <person name="Baker S."/>
            <person name="Barry K."/>
            <person name="Bills G."/>
            <person name="Bluhm B."/>
            <person name="Cannon C."/>
            <person name="Castanera R."/>
            <person name="Culley D."/>
            <person name="Daum C."/>
            <person name="Ezra D."/>
            <person name="Gonzalez J."/>
            <person name="Henrissat B."/>
            <person name="Kuo A."/>
            <person name="Liang C."/>
            <person name="Lipzen A."/>
            <person name="Lutzoni F."/>
            <person name="Magnuson J."/>
            <person name="Mondo S."/>
            <person name="Nolan M."/>
            <person name="Ohm R."/>
            <person name="Pangilinan J."/>
            <person name="Park H.-J."/>
            <person name="Ramirez L."/>
            <person name="Alfaro M."/>
            <person name="Sun H."/>
            <person name="Tritt A."/>
            <person name="Yoshinaga Y."/>
            <person name="Zwiers L.-H."/>
            <person name="Turgeon B."/>
            <person name="Goodwin S."/>
            <person name="Spatafora J."/>
            <person name="Crous P."/>
            <person name="Grigoriev I."/>
        </authorList>
    </citation>
    <scope>NUCLEOTIDE SEQUENCE</scope>
    <source>
        <strain evidence="2">CBS 107.79</strain>
    </source>
</reference>
<dbReference type="Pfam" id="PF06985">
    <property type="entry name" value="HET"/>
    <property type="match status" value="1"/>
</dbReference>
<dbReference type="InterPro" id="IPR052895">
    <property type="entry name" value="HetReg/Transcr_Mod"/>
</dbReference>
<dbReference type="Proteomes" id="UP000800036">
    <property type="component" value="Unassembled WGS sequence"/>
</dbReference>
<dbReference type="AlphaFoldDB" id="A0A6A5VL65"/>
<keyword evidence="3" id="KW-1185">Reference proteome</keyword>
<feature type="non-terminal residue" evidence="2">
    <location>
        <position position="1"/>
    </location>
</feature>
<dbReference type="InterPro" id="IPR010730">
    <property type="entry name" value="HET"/>
</dbReference>
<organism evidence="2 3">
    <name type="scientific">Bimuria novae-zelandiae CBS 107.79</name>
    <dbReference type="NCBI Taxonomy" id="1447943"/>
    <lineage>
        <taxon>Eukaryota</taxon>
        <taxon>Fungi</taxon>
        <taxon>Dikarya</taxon>
        <taxon>Ascomycota</taxon>
        <taxon>Pezizomycotina</taxon>
        <taxon>Dothideomycetes</taxon>
        <taxon>Pleosporomycetidae</taxon>
        <taxon>Pleosporales</taxon>
        <taxon>Massarineae</taxon>
        <taxon>Didymosphaeriaceae</taxon>
        <taxon>Bimuria</taxon>
    </lineage>
</organism>
<dbReference type="EMBL" id="ML976663">
    <property type="protein sequence ID" value="KAF1977645.1"/>
    <property type="molecule type" value="Genomic_DNA"/>
</dbReference>
<dbReference type="PANTHER" id="PTHR24148">
    <property type="entry name" value="ANKYRIN REPEAT DOMAIN-CONTAINING PROTEIN 39 HOMOLOG-RELATED"/>
    <property type="match status" value="1"/>
</dbReference>